<sequence>MPMAATQDPRPHVPQILPTETWLQIIHQCAETLSLGEMVKLRRVNRDFNRMAMEAILESDILHNAAYWDPILGETILYDSEDEEGEVFYPPLRESSTDSDFDFDYADYSGLPALYPSDDSDDSEGESELFLDESSQEEDNPPAKLTPSEEFWIMHLTARTMGRTKTKPPTRDHMLLKKVADYIWEWKLRQKTAQDTLSTNEFEDVVRKVCEVATKYGYIYDRRKFFIGNEQPGFVAGSFQLDEPLAFFRDALITVAIYLNDITLLESVLSREYPIPSPEQSSSATQLVSTGKDPEEPPPFKCRVPYEDIKIDGQRKSFGRPTCGRTLIRLGNPTKVSVQTGNIQCASILLQSLAKYPYRELAECRADIVTESSSPDKLDFLRLAIENGPPIAQDQIVLPPLWVSMDIANGHDGATRRSLAGVKLGRLLQSTTSLEVFDLAHAAIMAGYQDLEGVWWTKEPRNYRLTPWRETLSSWGTRRIQRAVLDNCMPIIKRLLQLGYNLGPSYSAAELQEESEGAVQNIIDSQQTRDIALPIAAKSGDWRSCFWRLVQRRSAKTSEKLYELP</sequence>
<evidence type="ECO:0000256" key="1">
    <source>
        <dbReference type="SAM" id="MobiDB-lite"/>
    </source>
</evidence>
<evidence type="ECO:0000313" key="2">
    <source>
        <dbReference type="EMBL" id="KAF4949307.1"/>
    </source>
</evidence>
<dbReference type="OrthoDB" id="4153866at2759"/>
<protein>
    <submittedName>
        <fullName evidence="2">Uncharacterized protein</fullName>
    </submittedName>
</protein>
<evidence type="ECO:0000313" key="3">
    <source>
        <dbReference type="Proteomes" id="UP000622797"/>
    </source>
</evidence>
<accession>A0A8H4WT44</accession>
<feature type="compositionally biased region" description="Polar residues" evidence="1">
    <location>
        <begin position="278"/>
        <end position="289"/>
    </location>
</feature>
<feature type="region of interest" description="Disordered" evidence="1">
    <location>
        <begin position="114"/>
        <end position="145"/>
    </location>
</feature>
<feature type="compositionally biased region" description="Acidic residues" evidence="1">
    <location>
        <begin position="118"/>
        <end position="140"/>
    </location>
</feature>
<proteinExistence type="predicted"/>
<gene>
    <name evidence="2" type="ORF">FSARC_13514</name>
</gene>
<reference evidence="2" key="1">
    <citation type="journal article" date="2020" name="BMC Genomics">
        <title>Correction to: Identification and distribution of gene clusters required for synthesis of sphingolipid metabolism inhibitors in diverse species of the filamentous fungus Fusarium.</title>
        <authorList>
            <person name="Kim H.S."/>
            <person name="Lohmar J.M."/>
            <person name="Busman M."/>
            <person name="Brown D.W."/>
            <person name="Naumann T.A."/>
            <person name="Divon H.H."/>
            <person name="Lysoe E."/>
            <person name="Uhlig S."/>
            <person name="Proctor R.H."/>
        </authorList>
    </citation>
    <scope>NUCLEOTIDE SEQUENCE</scope>
    <source>
        <strain evidence="2">NRRL 20472</strain>
    </source>
</reference>
<feature type="region of interest" description="Disordered" evidence="1">
    <location>
        <begin position="276"/>
        <end position="299"/>
    </location>
</feature>
<dbReference type="Proteomes" id="UP000622797">
    <property type="component" value="Unassembled WGS sequence"/>
</dbReference>
<reference evidence="2" key="2">
    <citation type="submission" date="2020-05" db="EMBL/GenBank/DDBJ databases">
        <authorList>
            <person name="Kim H.-S."/>
            <person name="Proctor R.H."/>
            <person name="Brown D.W."/>
        </authorList>
    </citation>
    <scope>NUCLEOTIDE SEQUENCE</scope>
    <source>
        <strain evidence="2">NRRL 20472</strain>
    </source>
</reference>
<dbReference type="AlphaFoldDB" id="A0A8H4WT44"/>
<organism evidence="2 3">
    <name type="scientific">Fusarium sarcochroum</name>
    <dbReference type="NCBI Taxonomy" id="1208366"/>
    <lineage>
        <taxon>Eukaryota</taxon>
        <taxon>Fungi</taxon>
        <taxon>Dikarya</taxon>
        <taxon>Ascomycota</taxon>
        <taxon>Pezizomycotina</taxon>
        <taxon>Sordariomycetes</taxon>
        <taxon>Hypocreomycetidae</taxon>
        <taxon>Hypocreales</taxon>
        <taxon>Nectriaceae</taxon>
        <taxon>Fusarium</taxon>
        <taxon>Fusarium lateritium species complex</taxon>
    </lineage>
</organism>
<dbReference type="EMBL" id="JABEXW010001014">
    <property type="protein sequence ID" value="KAF4949307.1"/>
    <property type="molecule type" value="Genomic_DNA"/>
</dbReference>
<keyword evidence="3" id="KW-1185">Reference proteome</keyword>
<comment type="caution">
    <text evidence="2">The sequence shown here is derived from an EMBL/GenBank/DDBJ whole genome shotgun (WGS) entry which is preliminary data.</text>
</comment>
<name>A0A8H4WT44_9HYPO</name>